<feature type="compositionally biased region" description="Polar residues" evidence="1">
    <location>
        <begin position="29"/>
        <end position="38"/>
    </location>
</feature>
<feature type="compositionally biased region" description="Basic and acidic residues" evidence="1">
    <location>
        <begin position="12"/>
        <end position="28"/>
    </location>
</feature>
<comment type="caution">
    <text evidence="2">The sequence shown here is derived from an EMBL/GenBank/DDBJ whole genome shotgun (WGS) entry which is preliminary data.</text>
</comment>
<name>A0ABV0MZX1_9TELE</name>
<evidence type="ECO:0000313" key="2">
    <source>
        <dbReference type="EMBL" id="MEQ2164687.1"/>
    </source>
</evidence>
<evidence type="ECO:0000313" key="3">
    <source>
        <dbReference type="Proteomes" id="UP001476798"/>
    </source>
</evidence>
<accession>A0ABV0MZX1</accession>
<reference evidence="2 3" key="1">
    <citation type="submission" date="2021-06" db="EMBL/GenBank/DDBJ databases">
        <authorList>
            <person name="Palmer J.M."/>
        </authorList>
    </citation>
    <scope>NUCLEOTIDE SEQUENCE [LARGE SCALE GENOMIC DNA]</scope>
    <source>
        <strain evidence="2 3">GA_2019</strain>
        <tissue evidence="2">Muscle</tissue>
    </source>
</reference>
<proteinExistence type="predicted"/>
<dbReference type="EMBL" id="JAHRIO010020508">
    <property type="protein sequence ID" value="MEQ2164687.1"/>
    <property type="molecule type" value="Genomic_DNA"/>
</dbReference>
<feature type="region of interest" description="Disordered" evidence="1">
    <location>
        <begin position="1"/>
        <end position="49"/>
    </location>
</feature>
<dbReference type="Proteomes" id="UP001476798">
    <property type="component" value="Unassembled WGS sequence"/>
</dbReference>
<evidence type="ECO:0000256" key="1">
    <source>
        <dbReference type="SAM" id="MobiDB-lite"/>
    </source>
</evidence>
<protein>
    <submittedName>
        <fullName evidence="2">Uncharacterized protein</fullName>
    </submittedName>
</protein>
<keyword evidence="3" id="KW-1185">Reference proteome</keyword>
<gene>
    <name evidence="2" type="ORF">GOODEAATRI_009312</name>
</gene>
<organism evidence="2 3">
    <name type="scientific">Goodea atripinnis</name>
    <dbReference type="NCBI Taxonomy" id="208336"/>
    <lineage>
        <taxon>Eukaryota</taxon>
        <taxon>Metazoa</taxon>
        <taxon>Chordata</taxon>
        <taxon>Craniata</taxon>
        <taxon>Vertebrata</taxon>
        <taxon>Euteleostomi</taxon>
        <taxon>Actinopterygii</taxon>
        <taxon>Neopterygii</taxon>
        <taxon>Teleostei</taxon>
        <taxon>Neoteleostei</taxon>
        <taxon>Acanthomorphata</taxon>
        <taxon>Ovalentaria</taxon>
        <taxon>Atherinomorphae</taxon>
        <taxon>Cyprinodontiformes</taxon>
        <taxon>Goodeidae</taxon>
        <taxon>Goodea</taxon>
    </lineage>
</organism>
<sequence length="108" mass="11864">MLTSEMSGQKGVAEKVRPYSMQREKSEANSRSTLQDQHTALGGTAGARLQGAIIRDTSWKSQQRGRDRRSDRWGGMGTLADKAELLMIEVCVSDVSAGVCKFYHKCGI</sequence>